<dbReference type="PANTHER" id="PTHR39209">
    <property type="match status" value="1"/>
</dbReference>
<dbReference type="GO" id="GO:0004826">
    <property type="term" value="F:phenylalanine-tRNA ligase activity"/>
    <property type="evidence" value="ECO:0007669"/>
    <property type="project" value="InterPro"/>
</dbReference>
<name>A0A1F4UYV1_UNCKA</name>
<evidence type="ECO:0000313" key="3">
    <source>
        <dbReference type="Proteomes" id="UP000177371"/>
    </source>
</evidence>
<sequence length="233" mass="26556">MQFIINDHILKDYPQLFIGLIVVKDIDNEGNNTDIDRLLKEIQSETKLRYKGLDVTQHPHIIPWREAYSKFGAKPREFRCSAEALLRMVLNGRELKHINKLVDLYNYISLKYTLTVGGEDLDTIKGDLVLAYADGTEPFVALGQTENDTPLKGEVVYKDNLGVVCRRWNWREGDRTKLEEHTKNAVVVLEGIPPIENSVIEQATYELSKLIHKYCAGSVEVTFLNSVKPSVIL</sequence>
<evidence type="ECO:0000259" key="1">
    <source>
        <dbReference type="SMART" id="SM00873"/>
    </source>
</evidence>
<organism evidence="2 3">
    <name type="scientific">candidate division WWE3 bacterium RBG_16_37_10</name>
    <dbReference type="NCBI Taxonomy" id="1802610"/>
    <lineage>
        <taxon>Bacteria</taxon>
        <taxon>Katanobacteria</taxon>
    </lineage>
</organism>
<dbReference type="PANTHER" id="PTHR39209:SF2">
    <property type="entry name" value="CYTOPLASMIC PROTEIN"/>
    <property type="match status" value="1"/>
</dbReference>
<dbReference type="InterPro" id="IPR020825">
    <property type="entry name" value="Phe-tRNA_synthase-like_B3/B4"/>
</dbReference>
<dbReference type="Proteomes" id="UP000177371">
    <property type="component" value="Unassembled WGS sequence"/>
</dbReference>
<evidence type="ECO:0000313" key="2">
    <source>
        <dbReference type="EMBL" id="OGC49393.1"/>
    </source>
</evidence>
<proteinExistence type="predicted"/>
<dbReference type="SMART" id="SM00873">
    <property type="entry name" value="B3_4"/>
    <property type="match status" value="1"/>
</dbReference>
<dbReference type="Pfam" id="PF03483">
    <property type="entry name" value="B3_4"/>
    <property type="match status" value="1"/>
</dbReference>
<gene>
    <name evidence="2" type="ORF">A2W32_04340</name>
</gene>
<dbReference type="EMBL" id="MEUT01000051">
    <property type="protein sequence ID" value="OGC49393.1"/>
    <property type="molecule type" value="Genomic_DNA"/>
</dbReference>
<dbReference type="STRING" id="1802610.A2W32_04340"/>
<reference evidence="2 3" key="1">
    <citation type="journal article" date="2016" name="Nat. Commun.">
        <title>Thousands of microbial genomes shed light on interconnected biogeochemical processes in an aquifer system.</title>
        <authorList>
            <person name="Anantharaman K."/>
            <person name="Brown C.T."/>
            <person name="Hug L.A."/>
            <person name="Sharon I."/>
            <person name="Castelle C.J."/>
            <person name="Probst A.J."/>
            <person name="Thomas B.C."/>
            <person name="Singh A."/>
            <person name="Wilkins M.J."/>
            <person name="Karaoz U."/>
            <person name="Brodie E.L."/>
            <person name="Williams K.H."/>
            <person name="Hubbard S.S."/>
            <person name="Banfield J.F."/>
        </authorList>
    </citation>
    <scope>NUCLEOTIDE SEQUENCE [LARGE SCALE GENOMIC DNA]</scope>
</reference>
<feature type="domain" description="B3/B4 tRNA-binding" evidence="1">
    <location>
        <begin position="62"/>
        <end position="216"/>
    </location>
</feature>
<dbReference type="InterPro" id="IPR005146">
    <property type="entry name" value="B3/B4_tRNA-bd"/>
</dbReference>
<accession>A0A1F4UYV1</accession>
<protein>
    <recommendedName>
        <fullName evidence="1">B3/B4 tRNA-binding domain-containing protein</fullName>
    </recommendedName>
</protein>
<dbReference type="SUPFAM" id="SSF56037">
    <property type="entry name" value="PheT/TilS domain"/>
    <property type="match status" value="1"/>
</dbReference>
<dbReference type="GO" id="GO:0003723">
    <property type="term" value="F:RNA binding"/>
    <property type="evidence" value="ECO:0007669"/>
    <property type="project" value="InterPro"/>
</dbReference>
<dbReference type="Gene3D" id="3.50.40.10">
    <property type="entry name" value="Phenylalanyl-trna Synthetase, Chain B, domain 3"/>
    <property type="match status" value="1"/>
</dbReference>
<dbReference type="AlphaFoldDB" id="A0A1F4UYV1"/>
<comment type="caution">
    <text evidence="2">The sequence shown here is derived from an EMBL/GenBank/DDBJ whole genome shotgun (WGS) entry which is preliminary data.</text>
</comment>